<proteinExistence type="predicted"/>
<dbReference type="OrthoDB" id="2543325at2"/>
<comment type="caution">
    <text evidence="1">The sequence shown here is derived from an EMBL/GenBank/DDBJ whole genome shotgun (WGS) entry which is preliminary data.</text>
</comment>
<dbReference type="EMBL" id="LYPC01000020">
    <property type="protein sequence ID" value="OCT14395.1"/>
    <property type="molecule type" value="Genomic_DNA"/>
</dbReference>
<evidence type="ECO:0000313" key="2">
    <source>
        <dbReference type="Proteomes" id="UP000093309"/>
    </source>
</evidence>
<dbReference type="Proteomes" id="UP000093309">
    <property type="component" value="Unassembled WGS sequence"/>
</dbReference>
<evidence type="ECO:0000313" key="1">
    <source>
        <dbReference type="EMBL" id="OCT14395.1"/>
    </source>
</evidence>
<protein>
    <recommendedName>
        <fullName evidence="3">TniQ family protein</fullName>
    </recommendedName>
</protein>
<accession>A0A1C1A1I9</accession>
<reference evidence="2" key="1">
    <citation type="submission" date="2016-05" db="EMBL/GenBank/DDBJ databases">
        <title>Paenibacillus oryzae. sp. nov., isolated from the rice root.</title>
        <authorList>
            <person name="Zhang J."/>
            <person name="Zhang X."/>
        </authorList>
    </citation>
    <scope>NUCLEOTIDE SEQUENCE [LARGE SCALE GENOMIC DNA]</scope>
    <source>
        <strain evidence="2">KCTC13222</strain>
    </source>
</reference>
<sequence>MEKYNWRTEWIRPFESTWSILEKLCYSNVIIRRGPLLKHLGNDKVKTMKGPVKAQRHNNLLTMFGFDEVSLSNSLGVNIIKQNKETINQLLNNVTRISTDLNDWFNEDLIWCEQCIEDGYHSVLHQFKLLKHCPFHMKKLIYTCSNCNSIPYQFSDTALAAAFTCKCRFQFADLKKRWFNWGNKFEIQCEITLKWLSTNFNSLNQSILFLPEYAAAQMNPIKKIVELLEDTDSHISYGGNGQSSINHQKVPLTISKFSIDNKECFHDYFIDLDFNLASKSANMPLYKYMYKQSVNVFKSIEHHLLYGELTKHKTCIQRFRELRKVEKGDYPEICPYAYSYVFCKHSFMGDKFFSVMILLLILQKHFVGLNCYRVSLTPTWKI</sequence>
<evidence type="ECO:0008006" key="3">
    <source>
        <dbReference type="Google" id="ProtNLM"/>
    </source>
</evidence>
<keyword evidence="2" id="KW-1185">Reference proteome</keyword>
<dbReference type="AlphaFoldDB" id="A0A1C1A1I9"/>
<name>A0A1C1A1I9_9BACL</name>
<gene>
    <name evidence="1" type="ORF">A8709_26665</name>
</gene>
<dbReference type="RefSeq" id="WP_065853247.1">
    <property type="nucleotide sequence ID" value="NZ_LYPC01000020.1"/>
</dbReference>
<organism evidence="1 2">
    <name type="scientific">Paenibacillus pectinilyticus</name>
    <dbReference type="NCBI Taxonomy" id="512399"/>
    <lineage>
        <taxon>Bacteria</taxon>
        <taxon>Bacillati</taxon>
        <taxon>Bacillota</taxon>
        <taxon>Bacilli</taxon>
        <taxon>Bacillales</taxon>
        <taxon>Paenibacillaceae</taxon>
        <taxon>Paenibacillus</taxon>
    </lineage>
</organism>